<dbReference type="GO" id="GO:0005789">
    <property type="term" value="C:endoplasmic reticulum membrane"/>
    <property type="evidence" value="ECO:0007669"/>
    <property type="project" value="TreeGrafter"/>
</dbReference>
<evidence type="ECO:0000256" key="2">
    <source>
        <dbReference type="ARBA" id="ARBA00005402"/>
    </source>
</evidence>
<reference evidence="21 22" key="1">
    <citation type="submission" date="2011-02" db="EMBL/GenBank/DDBJ databases">
        <title>The Genome Sequence of Mortierella verticillata NRRL 6337.</title>
        <authorList>
            <consortium name="The Broad Institute Genome Sequencing Platform"/>
            <person name="Russ C."/>
            <person name="Cuomo C."/>
            <person name="Burger G."/>
            <person name="Gray M.W."/>
            <person name="Holland P.W.H."/>
            <person name="King N."/>
            <person name="Lang F.B.F."/>
            <person name="Roger A.J."/>
            <person name="Ruiz-Trillo I."/>
            <person name="Young S.K."/>
            <person name="Zeng Q."/>
            <person name="Gargeya S."/>
            <person name="Alvarado L."/>
            <person name="Berlin A."/>
            <person name="Chapman S.B."/>
            <person name="Chen Z."/>
            <person name="Freedman E."/>
            <person name="Gellesch M."/>
            <person name="Goldberg J."/>
            <person name="Griggs A."/>
            <person name="Gujja S."/>
            <person name="Heilman E."/>
            <person name="Heiman D."/>
            <person name="Howarth C."/>
            <person name="Mehta T."/>
            <person name="Neiman D."/>
            <person name="Pearson M."/>
            <person name="Roberts A."/>
            <person name="Saif S."/>
            <person name="Shea T."/>
            <person name="Shenoy N."/>
            <person name="Sisk P."/>
            <person name="Stolte C."/>
            <person name="Sykes S."/>
            <person name="White J."/>
            <person name="Yandava C."/>
            <person name="Haas B."/>
            <person name="Nusbaum C."/>
            <person name="Birren B."/>
        </authorList>
    </citation>
    <scope>NUCLEOTIDE SEQUENCE [LARGE SCALE GENOMIC DNA]</scope>
    <source>
        <strain evidence="21 22">NRRL 6337</strain>
    </source>
</reference>
<comment type="subcellular location">
    <subcellularLocation>
        <location evidence="1">Membrane</location>
        <topology evidence="1">Multi-pass membrane protein</topology>
    </subcellularLocation>
</comment>
<dbReference type="OrthoDB" id="10262235at2759"/>
<dbReference type="InterPro" id="IPR018083">
    <property type="entry name" value="Sterol_reductase_CS"/>
</dbReference>
<evidence type="ECO:0000313" key="22">
    <source>
        <dbReference type="Proteomes" id="UP000243308"/>
    </source>
</evidence>
<feature type="transmembrane region" description="Helical" evidence="20">
    <location>
        <begin position="413"/>
        <end position="436"/>
    </location>
</feature>
<keyword evidence="9" id="KW-0560">Oxidoreductase</keyword>
<keyword evidence="6" id="KW-0521">NADP</keyword>
<evidence type="ECO:0000256" key="13">
    <source>
        <dbReference type="ARBA" id="ARBA00023166"/>
    </source>
</evidence>
<dbReference type="PROSITE" id="PS01018">
    <property type="entry name" value="STEROL_REDUCT_2"/>
    <property type="match status" value="1"/>
</dbReference>
<keyword evidence="14" id="KW-0753">Steroid metabolism</keyword>
<evidence type="ECO:0000313" key="21">
    <source>
        <dbReference type="EMBL" id="KFH62221.1"/>
    </source>
</evidence>
<keyword evidence="7" id="KW-0752">Steroid biosynthesis</keyword>
<feature type="transmembrane region" description="Helical" evidence="20">
    <location>
        <begin position="306"/>
        <end position="324"/>
    </location>
</feature>
<keyword evidence="4" id="KW-0444">Lipid biosynthesis</keyword>
<dbReference type="GO" id="GO:0006696">
    <property type="term" value="P:ergosterol biosynthetic process"/>
    <property type="evidence" value="ECO:0007669"/>
    <property type="project" value="TreeGrafter"/>
</dbReference>
<evidence type="ECO:0000256" key="6">
    <source>
        <dbReference type="ARBA" id="ARBA00022857"/>
    </source>
</evidence>
<evidence type="ECO:0000256" key="20">
    <source>
        <dbReference type="SAM" id="Phobius"/>
    </source>
</evidence>
<keyword evidence="11" id="KW-0443">Lipid metabolism</keyword>
<evidence type="ECO:0000256" key="12">
    <source>
        <dbReference type="ARBA" id="ARBA00023136"/>
    </source>
</evidence>
<evidence type="ECO:0000256" key="17">
    <source>
        <dbReference type="ARBA" id="ARBA00074394"/>
    </source>
</evidence>
<dbReference type="PANTHER" id="PTHR21257:SF52">
    <property type="entry name" value="DELTA(14)-STEROL REDUCTASE TM7SF2"/>
    <property type="match status" value="1"/>
</dbReference>
<keyword evidence="13" id="KW-1207">Sterol metabolism</keyword>
<comment type="pathway">
    <text evidence="16">Steroid biosynthesis; zymosterol biosynthesis; zymosterol from lanosterol: step 2/6.</text>
</comment>
<keyword evidence="5 20" id="KW-0812">Transmembrane</keyword>
<dbReference type="AlphaFoldDB" id="A0A086TJU4"/>
<evidence type="ECO:0000256" key="4">
    <source>
        <dbReference type="ARBA" id="ARBA00022516"/>
    </source>
</evidence>
<name>A0A086TJU4_9FUNG</name>
<dbReference type="FunFam" id="1.20.120.1630:FF:000009">
    <property type="entry name" value="C-14 sterol reductase"/>
    <property type="match status" value="1"/>
</dbReference>
<evidence type="ECO:0000256" key="16">
    <source>
        <dbReference type="ARBA" id="ARBA00060638"/>
    </source>
</evidence>
<comment type="similarity">
    <text evidence="2">Belongs to the ERG4/ERG24 family.</text>
</comment>
<dbReference type="PANTHER" id="PTHR21257">
    <property type="entry name" value="DELTA(14)-STEROL REDUCTASE"/>
    <property type="match status" value="1"/>
</dbReference>
<feature type="transmembrane region" description="Helical" evidence="20">
    <location>
        <begin position="267"/>
        <end position="286"/>
    </location>
</feature>
<dbReference type="Gene3D" id="1.20.120.1630">
    <property type="match status" value="1"/>
</dbReference>
<organism evidence="21 22">
    <name type="scientific">Podila verticillata NRRL 6337</name>
    <dbReference type="NCBI Taxonomy" id="1069443"/>
    <lineage>
        <taxon>Eukaryota</taxon>
        <taxon>Fungi</taxon>
        <taxon>Fungi incertae sedis</taxon>
        <taxon>Mucoromycota</taxon>
        <taxon>Mortierellomycotina</taxon>
        <taxon>Mortierellomycetes</taxon>
        <taxon>Mortierellales</taxon>
        <taxon>Mortierellaceae</taxon>
        <taxon>Podila</taxon>
    </lineage>
</organism>
<evidence type="ECO:0000256" key="3">
    <source>
        <dbReference type="ARBA" id="ARBA00012413"/>
    </source>
</evidence>
<sequence length="470" mass="53310">MAPTRSLQRKRTPPNPKPEYEFLGPPGAVGMLVVLPLITYGLYYNCRSGFGCIPAYWNSKDGYWPSINFSQPLSMPSDLWAFFRSTWDTDAMLVYSAFMVFLFVSYFVIPGNVVEGAVVGGVGGSPLTKDRSNYKLKYKVNALRTLMLIAAMICATIATVGVTPFLFLHDHFIGLITASLVWTFGVSIFVYVWSFIPDSNGQEKILACGGNTGNKIYDFVLGRELNPRFSASPDSTFDIKYFIELRPGLIGWVILNFGMACRQYQDLGRITNSMFAVLIFETFYVVDSLWNESAVLTTMDITTDGFGFMLANGLLTWLPMNYSLQARFLASFPVDMSLSHCLLVIGTQCVGYWIFRSANGQKDNFRRYGANAPQNKGLKYMETASGSKLLISGWWGTARHINYFGDWLMALAWSLPCGFSSPLPYFYPIYFAVLLIHRELRDEEKCHKKYGKDWDTYCEKVRWRIIPYVY</sequence>
<evidence type="ECO:0000256" key="15">
    <source>
        <dbReference type="ARBA" id="ARBA00052254"/>
    </source>
</evidence>
<keyword evidence="8 20" id="KW-1133">Transmembrane helix</keyword>
<dbReference type="Pfam" id="PF01222">
    <property type="entry name" value="ERG4_ERG24"/>
    <property type="match status" value="1"/>
</dbReference>
<evidence type="ECO:0000256" key="14">
    <source>
        <dbReference type="ARBA" id="ARBA00023221"/>
    </source>
</evidence>
<protein>
    <recommendedName>
        <fullName evidence="17">Delta(14)-sterol reductase ERG24</fullName>
        <ecNumber evidence="3">1.3.1.70</ecNumber>
    </recommendedName>
    <alternativeName>
        <fullName evidence="19">C-14 sterol reductase ERG24</fullName>
    </alternativeName>
    <alternativeName>
        <fullName evidence="18">Sterol C14-reductase ERG24</fullName>
    </alternativeName>
</protein>
<dbReference type="EMBL" id="KN042433">
    <property type="protein sequence ID" value="KFH62221.1"/>
    <property type="molecule type" value="Genomic_DNA"/>
</dbReference>
<dbReference type="Proteomes" id="UP000243308">
    <property type="component" value="Unassembled WGS sequence"/>
</dbReference>
<evidence type="ECO:0000256" key="9">
    <source>
        <dbReference type="ARBA" id="ARBA00023002"/>
    </source>
</evidence>
<keyword evidence="10" id="KW-0756">Sterol biosynthesis</keyword>
<feature type="transmembrane region" description="Helical" evidence="20">
    <location>
        <begin position="92"/>
        <end position="109"/>
    </location>
</feature>
<keyword evidence="22" id="KW-1185">Reference proteome</keyword>
<dbReference type="EC" id="1.3.1.70" evidence="3"/>
<accession>A0A086TJU4</accession>
<feature type="transmembrane region" description="Helical" evidence="20">
    <location>
        <begin position="336"/>
        <end position="355"/>
    </location>
</feature>
<evidence type="ECO:0000256" key="8">
    <source>
        <dbReference type="ARBA" id="ARBA00022989"/>
    </source>
</evidence>
<gene>
    <name evidence="21" type="ORF">MVEG_11859</name>
</gene>
<dbReference type="InterPro" id="IPR001171">
    <property type="entry name" value="ERG24_DHCR-like"/>
</dbReference>
<proteinExistence type="inferred from homology"/>
<evidence type="ECO:0000256" key="10">
    <source>
        <dbReference type="ARBA" id="ARBA00023011"/>
    </source>
</evidence>
<comment type="catalytic activity">
    <reaction evidence="15">
        <text>4,4-dimethyl-5alpha-cholesta-8,24-dien-3beta-ol + NADP(+) = 4,4-dimethyl-5alpha-cholesta-8,14,24-trien-3beta-ol + NADPH + H(+)</text>
        <dbReference type="Rhea" id="RHEA:18561"/>
        <dbReference type="ChEBI" id="CHEBI:15378"/>
        <dbReference type="ChEBI" id="CHEBI:17813"/>
        <dbReference type="ChEBI" id="CHEBI:18364"/>
        <dbReference type="ChEBI" id="CHEBI:57783"/>
        <dbReference type="ChEBI" id="CHEBI:58349"/>
        <dbReference type="EC" id="1.3.1.70"/>
    </reaction>
    <physiologicalReaction direction="right-to-left" evidence="15">
        <dbReference type="Rhea" id="RHEA:18563"/>
    </physiologicalReaction>
</comment>
<evidence type="ECO:0000256" key="11">
    <source>
        <dbReference type="ARBA" id="ARBA00023098"/>
    </source>
</evidence>
<dbReference type="GO" id="GO:0050613">
    <property type="term" value="F:Delta14-sterol reductase activity"/>
    <property type="evidence" value="ECO:0007669"/>
    <property type="project" value="UniProtKB-EC"/>
</dbReference>
<feature type="transmembrane region" description="Helical" evidence="20">
    <location>
        <begin position="145"/>
        <end position="167"/>
    </location>
</feature>
<feature type="transmembrane region" description="Helical" evidence="20">
    <location>
        <begin position="20"/>
        <end position="43"/>
    </location>
</feature>
<evidence type="ECO:0000256" key="19">
    <source>
        <dbReference type="ARBA" id="ARBA00083315"/>
    </source>
</evidence>
<evidence type="ECO:0000256" key="18">
    <source>
        <dbReference type="ARBA" id="ARBA00077841"/>
    </source>
</evidence>
<evidence type="ECO:0000256" key="5">
    <source>
        <dbReference type="ARBA" id="ARBA00022692"/>
    </source>
</evidence>
<evidence type="ECO:0000256" key="1">
    <source>
        <dbReference type="ARBA" id="ARBA00004141"/>
    </source>
</evidence>
<evidence type="ECO:0000256" key="7">
    <source>
        <dbReference type="ARBA" id="ARBA00022955"/>
    </source>
</evidence>
<keyword evidence="12 20" id="KW-0472">Membrane</keyword>
<feature type="transmembrane region" description="Helical" evidence="20">
    <location>
        <begin position="173"/>
        <end position="196"/>
    </location>
</feature>